<protein>
    <submittedName>
        <fullName evidence="2">Uncharacterized protein</fullName>
    </submittedName>
</protein>
<keyword evidence="3" id="KW-1185">Reference proteome</keyword>
<name>A0A1Y6CCM1_9NEIS</name>
<evidence type="ECO:0000313" key="3">
    <source>
        <dbReference type="Proteomes" id="UP000192920"/>
    </source>
</evidence>
<gene>
    <name evidence="2" type="ORF">SAMN02745746_03559</name>
</gene>
<organism evidence="2 3">
    <name type="scientific">Pseudogulbenkiania subflava DSM 22618</name>
    <dbReference type="NCBI Taxonomy" id="1123014"/>
    <lineage>
        <taxon>Bacteria</taxon>
        <taxon>Pseudomonadati</taxon>
        <taxon>Pseudomonadota</taxon>
        <taxon>Betaproteobacteria</taxon>
        <taxon>Neisseriales</taxon>
        <taxon>Chromobacteriaceae</taxon>
        <taxon>Pseudogulbenkiania</taxon>
    </lineage>
</organism>
<keyword evidence="1" id="KW-0812">Transmembrane</keyword>
<reference evidence="3" key="1">
    <citation type="submission" date="2017-04" db="EMBL/GenBank/DDBJ databases">
        <authorList>
            <person name="Varghese N."/>
            <person name="Submissions S."/>
        </authorList>
    </citation>
    <scope>NUCLEOTIDE SEQUENCE [LARGE SCALE GENOMIC DNA]</scope>
    <source>
        <strain evidence="3">DSM 22618</strain>
    </source>
</reference>
<keyword evidence="1" id="KW-1133">Transmembrane helix</keyword>
<feature type="transmembrane region" description="Helical" evidence="1">
    <location>
        <begin position="85"/>
        <end position="111"/>
    </location>
</feature>
<dbReference type="Proteomes" id="UP000192920">
    <property type="component" value="Unassembled WGS sequence"/>
</dbReference>
<dbReference type="EMBL" id="FXAG01000025">
    <property type="protein sequence ID" value="SMF48397.1"/>
    <property type="molecule type" value="Genomic_DNA"/>
</dbReference>
<keyword evidence="1" id="KW-0472">Membrane</keyword>
<evidence type="ECO:0000256" key="1">
    <source>
        <dbReference type="SAM" id="Phobius"/>
    </source>
</evidence>
<dbReference type="AlphaFoldDB" id="A0A1Y6CCM1"/>
<sequence length="115" mass="13601">MPNATEPGLLHLLYLYFIPYWLFRDVSQGDHMLREQNYRFNRQQRKYLPGYLIKWAVLCALLLASHHLAKTLAEVVPDWYEVFRAWALFSGISFSVGFALMTNIVVLWGYLTFMH</sequence>
<feature type="transmembrane region" description="Helical" evidence="1">
    <location>
        <begin position="47"/>
        <end position="65"/>
    </location>
</feature>
<accession>A0A1Y6CCM1</accession>
<dbReference type="RefSeq" id="WP_085277572.1">
    <property type="nucleotide sequence ID" value="NZ_FXAG01000025.1"/>
</dbReference>
<proteinExistence type="predicted"/>
<feature type="transmembrane region" description="Helical" evidence="1">
    <location>
        <begin position="6"/>
        <end position="26"/>
    </location>
</feature>
<evidence type="ECO:0000313" key="2">
    <source>
        <dbReference type="EMBL" id="SMF48397.1"/>
    </source>
</evidence>